<reference evidence="1" key="1">
    <citation type="submission" date="2016-09" db="EMBL/GenBank/DDBJ databases">
        <title>Whole genome sequencing of Salmonella enterica.</title>
        <authorList>
            <person name="Bell R."/>
        </authorList>
    </citation>
    <scope>NUCLEOTIDE SEQUENCE [LARGE SCALE GENOMIC DNA]</scope>
    <source>
        <strain evidence="1">CFSAN044929</strain>
    </source>
</reference>
<accession>A0A3F3JBF8</accession>
<gene>
    <name evidence="1" type="ORF">A7S51_11140</name>
</gene>
<dbReference type="RefSeq" id="WP_070801661.1">
    <property type="nucleotide sequence ID" value="NZ_MLTE01000006.1"/>
</dbReference>
<protein>
    <submittedName>
        <fullName evidence="1">Uncharacterized protein</fullName>
    </submittedName>
</protein>
<name>A0A3F3JBF8_SALER</name>
<comment type="caution">
    <text evidence="1">The sequence shown here is derived from an EMBL/GenBank/DDBJ whole genome shotgun (WGS) entry which is preliminary data.</text>
</comment>
<proteinExistence type="predicted"/>
<evidence type="ECO:0000313" key="1">
    <source>
        <dbReference type="EMBL" id="OHJ52716.1"/>
    </source>
</evidence>
<organism evidence="1">
    <name type="scientific">Salmonella enterica</name>
    <name type="common">Salmonella choleraesuis</name>
    <dbReference type="NCBI Taxonomy" id="28901"/>
    <lineage>
        <taxon>Bacteria</taxon>
        <taxon>Pseudomonadati</taxon>
        <taxon>Pseudomonadota</taxon>
        <taxon>Gammaproteobacteria</taxon>
        <taxon>Enterobacterales</taxon>
        <taxon>Enterobacteriaceae</taxon>
        <taxon>Salmonella</taxon>
    </lineage>
</organism>
<dbReference type="EMBL" id="MLTE01000006">
    <property type="protein sequence ID" value="OHJ52716.1"/>
    <property type="molecule type" value="Genomic_DNA"/>
</dbReference>
<sequence>MRLTSRKKEILSYFEPVNRDWVTSEIGAPPFDVSCVTWLLYRPHSSKERHYLESTRRTLETMVRDGLLEKSTSYEQRHNRKYGSSKDGVRCKVSRYGLPGQCAVTRDDLGVDGAIEGEFVRLHEQPGQPIAISR</sequence>
<dbReference type="AlphaFoldDB" id="A0A3F3JBF8"/>
<dbReference type="Proteomes" id="UP000866740">
    <property type="component" value="Unassembled WGS sequence"/>
</dbReference>